<comment type="subcellular location">
    <subcellularLocation>
        <location evidence="1 7">Cell membrane</location>
        <topology evidence="1 7">Multi-pass membrane protein</topology>
    </subcellularLocation>
</comment>
<dbReference type="InterPro" id="IPR000515">
    <property type="entry name" value="MetI-like"/>
</dbReference>
<dbReference type="Pfam" id="PF00528">
    <property type="entry name" value="BPD_transp_1"/>
    <property type="match status" value="1"/>
</dbReference>
<evidence type="ECO:0000256" key="3">
    <source>
        <dbReference type="ARBA" id="ARBA00022475"/>
    </source>
</evidence>
<comment type="caution">
    <text evidence="9">The sequence shown here is derived from an EMBL/GenBank/DDBJ whole genome shotgun (WGS) entry which is preliminary data.</text>
</comment>
<dbReference type="Proteomes" id="UP000664382">
    <property type="component" value="Unassembled WGS sequence"/>
</dbReference>
<evidence type="ECO:0000256" key="5">
    <source>
        <dbReference type="ARBA" id="ARBA00022989"/>
    </source>
</evidence>
<dbReference type="PROSITE" id="PS50928">
    <property type="entry name" value="ABC_TM1"/>
    <property type="match status" value="1"/>
</dbReference>
<evidence type="ECO:0000313" key="9">
    <source>
        <dbReference type="EMBL" id="MBO1901335.1"/>
    </source>
</evidence>
<dbReference type="Gene3D" id="1.10.3720.10">
    <property type="entry name" value="MetI-like"/>
    <property type="match status" value="1"/>
</dbReference>
<keyword evidence="10" id="KW-1185">Reference proteome</keyword>
<dbReference type="AlphaFoldDB" id="A0A939MJW8"/>
<feature type="domain" description="ABC transmembrane type-1" evidence="8">
    <location>
        <begin position="101"/>
        <end position="290"/>
    </location>
</feature>
<feature type="transmembrane region" description="Helical" evidence="7">
    <location>
        <begin position="103"/>
        <end position="129"/>
    </location>
</feature>
<evidence type="ECO:0000256" key="1">
    <source>
        <dbReference type="ARBA" id="ARBA00004651"/>
    </source>
</evidence>
<feature type="transmembrane region" description="Helical" evidence="7">
    <location>
        <begin position="267"/>
        <end position="286"/>
    </location>
</feature>
<reference evidence="9" key="1">
    <citation type="submission" date="2021-03" db="EMBL/GenBank/DDBJ databases">
        <title>Leucobacter chromiisoli sp. nov., isolated from chromium-containing soil of chemical plant.</title>
        <authorList>
            <person name="Xu Z."/>
        </authorList>
    </citation>
    <scope>NUCLEOTIDE SEQUENCE</scope>
    <source>
        <strain evidence="9">S27</strain>
    </source>
</reference>
<dbReference type="PANTHER" id="PTHR43386:SF1">
    <property type="entry name" value="D,D-DIPEPTIDE TRANSPORT SYSTEM PERMEASE PROTEIN DDPC-RELATED"/>
    <property type="match status" value="1"/>
</dbReference>
<keyword evidence="5 7" id="KW-1133">Transmembrane helix</keyword>
<dbReference type="EMBL" id="JAGDYM010000005">
    <property type="protein sequence ID" value="MBO1901335.1"/>
    <property type="molecule type" value="Genomic_DNA"/>
</dbReference>
<name>A0A939MJW8_9MICO</name>
<dbReference type="GO" id="GO:0005886">
    <property type="term" value="C:plasma membrane"/>
    <property type="evidence" value="ECO:0007669"/>
    <property type="project" value="UniProtKB-SubCell"/>
</dbReference>
<evidence type="ECO:0000256" key="4">
    <source>
        <dbReference type="ARBA" id="ARBA00022692"/>
    </source>
</evidence>
<feature type="transmembrane region" description="Helical" evidence="7">
    <location>
        <begin position="222"/>
        <end position="247"/>
    </location>
</feature>
<organism evidence="9 10">
    <name type="scientific">Leucobacter weissii</name>
    <dbReference type="NCBI Taxonomy" id="1983706"/>
    <lineage>
        <taxon>Bacteria</taxon>
        <taxon>Bacillati</taxon>
        <taxon>Actinomycetota</taxon>
        <taxon>Actinomycetes</taxon>
        <taxon>Micrococcales</taxon>
        <taxon>Microbacteriaceae</taxon>
        <taxon>Leucobacter</taxon>
    </lineage>
</organism>
<keyword evidence="6 7" id="KW-0472">Membrane</keyword>
<keyword evidence="3" id="KW-1003">Cell membrane</keyword>
<gene>
    <name evidence="9" type="ORF">J4H92_05165</name>
</gene>
<dbReference type="InterPro" id="IPR035906">
    <property type="entry name" value="MetI-like_sf"/>
</dbReference>
<evidence type="ECO:0000313" key="10">
    <source>
        <dbReference type="Proteomes" id="UP000664382"/>
    </source>
</evidence>
<proteinExistence type="inferred from homology"/>
<evidence type="ECO:0000256" key="2">
    <source>
        <dbReference type="ARBA" id="ARBA00022448"/>
    </source>
</evidence>
<evidence type="ECO:0000256" key="6">
    <source>
        <dbReference type="ARBA" id="ARBA00023136"/>
    </source>
</evidence>
<keyword evidence="2 7" id="KW-0813">Transport</keyword>
<dbReference type="RefSeq" id="WP_208096826.1">
    <property type="nucleotide sequence ID" value="NZ_JAGDYM010000005.1"/>
</dbReference>
<feature type="transmembrane region" description="Helical" evidence="7">
    <location>
        <begin position="136"/>
        <end position="158"/>
    </location>
</feature>
<dbReference type="PANTHER" id="PTHR43386">
    <property type="entry name" value="OLIGOPEPTIDE TRANSPORT SYSTEM PERMEASE PROTEIN APPC"/>
    <property type="match status" value="1"/>
</dbReference>
<sequence>MIPTTSVTVRPGKKVREGVARTGAPSIAPPRRQFSALVWFSYFWIALIVFLALFAPILPIPSYDAVAGPGRQAPSFDGPIELWLGTDAVGRSLLSRLVYGAQVSLVVGTCAAGVGVILGITLGLIAGYFRGAIDWVITLIADVVLSFPVLVLLLAMTAIFSPSIWVILIGLAVSSTPTFIRLTRANTMAWASRDFVRAARNMGASNSRILIREVLPNVVPSIAAYLPLVIAALIVAEGSLSFLGLGIPPPTPSWGGMINSGAAVLRTEPYMTFVPAGALFLTVFALNQAGEHLRLRFDRTLQN</sequence>
<dbReference type="InterPro" id="IPR050366">
    <property type="entry name" value="BP-dependent_transpt_permease"/>
</dbReference>
<feature type="transmembrane region" description="Helical" evidence="7">
    <location>
        <begin position="164"/>
        <end position="183"/>
    </location>
</feature>
<dbReference type="SUPFAM" id="SSF161098">
    <property type="entry name" value="MetI-like"/>
    <property type="match status" value="1"/>
</dbReference>
<evidence type="ECO:0000256" key="7">
    <source>
        <dbReference type="RuleBase" id="RU363032"/>
    </source>
</evidence>
<dbReference type="GO" id="GO:0055085">
    <property type="term" value="P:transmembrane transport"/>
    <property type="evidence" value="ECO:0007669"/>
    <property type="project" value="InterPro"/>
</dbReference>
<dbReference type="CDD" id="cd06261">
    <property type="entry name" value="TM_PBP2"/>
    <property type="match status" value="1"/>
</dbReference>
<feature type="transmembrane region" description="Helical" evidence="7">
    <location>
        <begin position="36"/>
        <end position="58"/>
    </location>
</feature>
<evidence type="ECO:0000259" key="8">
    <source>
        <dbReference type="PROSITE" id="PS50928"/>
    </source>
</evidence>
<accession>A0A939MJW8</accession>
<comment type="similarity">
    <text evidence="7">Belongs to the binding-protein-dependent transport system permease family.</text>
</comment>
<protein>
    <submittedName>
        <fullName evidence="9">ABC transporter permease</fullName>
    </submittedName>
</protein>
<keyword evidence="4 7" id="KW-0812">Transmembrane</keyword>